<dbReference type="AlphaFoldDB" id="A0A9N9MRQ1"/>
<proteinExistence type="predicted"/>
<feature type="region of interest" description="Disordered" evidence="1">
    <location>
        <begin position="1"/>
        <end position="30"/>
    </location>
</feature>
<name>A0A9N9MRQ1_9CUCU</name>
<reference evidence="2" key="1">
    <citation type="submission" date="2022-01" db="EMBL/GenBank/DDBJ databases">
        <authorList>
            <person name="King R."/>
        </authorList>
    </citation>
    <scope>NUCLEOTIDE SEQUENCE</scope>
</reference>
<dbReference type="EMBL" id="OU892281">
    <property type="protein sequence ID" value="CAG9768917.1"/>
    <property type="molecule type" value="Genomic_DNA"/>
</dbReference>
<keyword evidence="3" id="KW-1185">Reference proteome</keyword>
<organism evidence="2 3">
    <name type="scientific">Ceutorhynchus assimilis</name>
    <name type="common">cabbage seed weevil</name>
    <dbReference type="NCBI Taxonomy" id="467358"/>
    <lineage>
        <taxon>Eukaryota</taxon>
        <taxon>Metazoa</taxon>
        <taxon>Ecdysozoa</taxon>
        <taxon>Arthropoda</taxon>
        <taxon>Hexapoda</taxon>
        <taxon>Insecta</taxon>
        <taxon>Pterygota</taxon>
        <taxon>Neoptera</taxon>
        <taxon>Endopterygota</taxon>
        <taxon>Coleoptera</taxon>
        <taxon>Polyphaga</taxon>
        <taxon>Cucujiformia</taxon>
        <taxon>Curculionidae</taxon>
        <taxon>Ceutorhynchinae</taxon>
        <taxon>Ceutorhynchus</taxon>
    </lineage>
</organism>
<evidence type="ECO:0000256" key="1">
    <source>
        <dbReference type="SAM" id="MobiDB-lite"/>
    </source>
</evidence>
<gene>
    <name evidence="2" type="ORF">CEUTPL_LOCUS9435</name>
</gene>
<sequence length="57" mass="6549">MICKSTVNDEPIDDLSEKEAIPEAETQSSDFDSDFESINLWKKKKVKKEINNLTAFQ</sequence>
<evidence type="ECO:0000313" key="2">
    <source>
        <dbReference type="EMBL" id="CAG9768917.1"/>
    </source>
</evidence>
<accession>A0A9N9MRQ1</accession>
<dbReference type="Proteomes" id="UP001152799">
    <property type="component" value="Chromosome 5"/>
</dbReference>
<evidence type="ECO:0000313" key="3">
    <source>
        <dbReference type="Proteomes" id="UP001152799"/>
    </source>
</evidence>
<protein>
    <submittedName>
        <fullName evidence="2">Uncharacterized protein</fullName>
    </submittedName>
</protein>